<dbReference type="Pfam" id="PF03693">
    <property type="entry name" value="ParD_antitoxin"/>
    <property type="match status" value="1"/>
</dbReference>
<dbReference type="PANTHER" id="PTHR36582:SF2">
    <property type="entry name" value="ANTITOXIN PARD"/>
    <property type="match status" value="1"/>
</dbReference>
<dbReference type="InterPro" id="IPR038296">
    <property type="entry name" value="ParD_sf"/>
</dbReference>
<dbReference type="AlphaFoldDB" id="A0A3A3G111"/>
<dbReference type="Gene3D" id="6.10.10.120">
    <property type="entry name" value="Antitoxin ParD1-like"/>
    <property type="match status" value="1"/>
</dbReference>
<keyword evidence="4" id="KW-1185">Reference proteome</keyword>
<protein>
    <submittedName>
        <fullName evidence="3">Type II toxin-antitoxin system ParD family antitoxin</fullName>
    </submittedName>
</protein>
<dbReference type="EMBL" id="QYUO01000002">
    <property type="protein sequence ID" value="RJF95126.1"/>
    <property type="molecule type" value="Genomic_DNA"/>
</dbReference>
<dbReference type="OrthoDB" id="9815501at2"/>
<comment type="caution">
    <text evidence="3">The sequence shown here is derived from an EMBL/GenBank/DDBJ whole genome shotgun (WGS) entry which is preliminary data.</text>
</comment>
<evidence type="ECO:0000256" key="2">
    <source>
        <dbReference type="ARBA" id="ARBA00022649"/>
    </source>
</evidence>
<accession>A0A3A3G111</accession>
<dbReference type="GO" id="GO:0006355">
    <property type="term" value="P:regulation of DNA-templated transcription"/>
    <property type="evidence" value="ECO:0007669"/>
    <property type="project" value="InterPro"/>
</dbReference>
<evidence type="ECO:0000313" key="4">
    <source>
        <dbReference type="Proteomes" id="UP000265955"/>
    </source>
</evidence>
<evidence type="ECO:0000256" key="1">
    <source>
        <dbReference type="ARBA" id="ARBA00008580"/>
    </source>
</evidence>
<dbReference type="InterPro" id="IPR022789">
    <property type="entry name" value="ParD"/>
</dbReference>
<dbReference type="Proteomes" id="UP000265955">
    <property type="component" value="Unassembled WGS sequence"/>
</dbReference>
<dbReference type="SUPFAM" id="SSF47598">
    <property type="entry name" value="Ribbon-helix-helix"/>
    <property type="match status" value="1"/>
</dbReference>
<evidence type="ECO:0000313" key="3">
    <source>
        <dbReference type="EMBL" id="RJF95126.1"/>
    </source>
</evidence>
<organism evidence="3 4">
    <name type="scientific">Noviherbaspirillum saxi</name>
    <dbReference type="NCBI Taxonomy" id="2320863"/>
    <lineage>
        <taxon>Bacteria</taxon>
        <taxon>Pseudomonadati</taxon>
        <taxon>Pseudomonadota</taxon>
        <taxon>Betaproteobacteria</taxon>
        <taxon>Burkholderiales</taxon>
        <taxon>Oxalobacteraceae</taxon>
        <taxon>Noviherbaspirillum</taxon>
    </lineage>
</organism>
<proteinExistence type="inferred from homology"/>
<name>A0A3A3G111_9BURK</name>
<sequence>MNMNINLTPQLEGMVGQKVNSRLYTSASEMVCEALWLMEETDRLRAAKLEQLRQDIQEGLDSGPAAAWDAAAIKRQGRVKQAV</sequence>
<comment type="similarity">
    <text evidence="1">Belongs to the ParD antitoxin family.</text>
</comment>
<reference evidence="4" key="1">
    <citation type="submission" date="2018-09" db="EMBL/GenBank/DDBJ databases">
        <authorList>
            <person name="Zhu H."/>
        </authorList>
    </citation>
    <scope>NUCLEOTIDE SEQUENCE [LARGE SCALE GENOMIC DNA]</scope>
    <source>
        <strain evidence="4">K1R23-30</strain>
    </source>
</reference>
<dbReference type="InterPro" id="IPR010985">
    <property type="entry name" value="Ribbon_hlx_hlx"/>
</dbReference>
<gene>
    <name evidence="3" type="ORF">D3871_16825</name>
</gene>
<dbReference type="RefSeq" id="WP_119770277.1">
    <property type="nucleotide sequence ID" value="NZ_QYUO01000002.1"/>
</dbReference>
<dbReference type="NCBIfam" id="TIGR02606">
    <property type="entry name" value="antidote_CC2985"/>
    <property type="match status" value="1"/>
</dbReference>
<dbReference type="PANTHER" id="PTHR36582">
    <property type="entry name" value="ANTITOXIN PARD"/>
    <property type="match status" value="1"/>
</dbReference>
<keyword evidence="2" id="KW-1277">Toxin-antitoxin system</keyword>